<dbReference type="Proteomes" id="UP000756346">
    <property type="component" value="Unassembled WGS sequence"/>
</dbReference>
<dbReference type="EMBL" id="JAGTJQ010000008">
    <property type="protein sequence ID" value="KAH7026706.1"/>
    <property type="molecule type" value="Genomic_DNA"/>
</dbReference>
<protein>
    <submittedName>
        <fullName evidence="1">Uncharacterized protein</fullName>
    </submittedName>
</protein>
<name>A0A9P8Y1E5_9PEZI</name>
<comment type="caution">
    <text evidence="1">The sequence shown here is derived from an EMBL/GenBank/DDBJ whole genome shotgun (WGS) entry which is preliminary data.</text>
</comment>
<keyword evidence="2" id="KW-1185">Reference proteome</keyword>
<gene>
    <name evidence="1" type="ORF">B0I36DRAFT_331178</name>
</gene>
<reference evidence="1" key="1">
    <citation type="journal article" date="2021" name="Nat. Commun.">
        <title>Genetic determinants of endophytism in the Arabidopsis root mycobiome.</title>
        <authorList>
            <person name="Mesny F."/>
            <person name="Miyauchi S."/>
            <person name="Thiergart T."/>
            <person name="Pickel B."/>
            <person name="Atanasova L."/>
            <person name="Karlsson M."/>
            <person name="Huettel B."/>
            <person name="Barry K.W."/>
            <person name="Haridas S."/>
            <person name="Chen C."/>
            <person name="Bauer D."/>
            <person name="Andreopoulos W."/>
            <person name="Pangilinan J."/>
            <person name="LaButti K."/>
            <person name="Riley R."/>
            <person name="Lipzen A."/>
            <person name="Clum A."/>
            <person name="Drula E."/>
            <person name="Henrissat B."/>
            <person name="Kohler A."/>
            <person name="Grigoriev I.V."/>
            <person name="Martin F.M."/>
            <person name="Hacquard S."/>
        </authorList>
    </citation>
    <scope>NUCLEOTIDE SEQUENCE</scope>
    <source>
        <strain evidence="1">MPI-CAGE-CH-0230</strain>
    </source>
</reference>
<accession>A0A9P8Y1E5</accession>
<evidence type="ECO:0000313" key="1">
    <source>
        <dbReference type="EMBL" id="KAH7026706.1"/>
    </source>
</evidence>
<dbReference type="GeneID" id="70184492"/>
<dbReference type="RefSeq" id="XP_046009923.1">
    <property type="nucleotide sequence ID" value="XM_046154946.1"/>
</dbReference>
<evidence type="ECO:0000313" key="2">
    <source>
        <dbReference type="Proteomes" id="UP000756346"/>
    </source>
</evidence>
<sequence length="59" mass="6936">MPRGRGVRGARCSARRTRAMCISPWLQSWCDRDLAAEVLLRFWQRWRSSIVAVLFIIVM</sequence>
<organism evidence="1 2">
    <name type="scientific">Microdochium trichocladiopsis</name>
    <dbReference type="NCBI Taxonomy" id="1682393"/>
    <lineage>
        <taxon>Eukaryota</taxon>
        <taxon>Fungi</taxon>
        <taxon>Dikarya</taxon>
        <taxon>Ascomycota</taxon>
        <taxon>Pezizomycotina</taxon>
        <taxon>Sordariomycetes</taxon>
        <taxon>Xylariomycetidae</taxon>
        <taxon>Xylariales</taxon>
        <taxon>Microdochiaceae</taxon>
        <taxon>Microdochium</taxon>
    </lineage>
</organism>
<proteinExistence type="predicted"/>
<dbReference type="AlphaFoldDB" id="A0A9P8Y1E5"/>